<sequence length="28" mass="3373">DRDKLRSSYAVEPWMENLNSYEDPINTE</sequence>
<dbReference type="AlphaFoldDB" id="A0A974C8I0"/>
<accession>A0A974C8I0</accession>
<reference evidence="2" key="1">
    <citation type="journal article" date="2016" name="Nature">
        <title>Genome evolution in the allotetraploid frog Xenopus laevis.</title>
        <authorList>
            <person name="Session A.M."/>
            <person name="Uno Y."/>
            <person name="Kwon T."/>
            <person name="Chapman J.A."/>
            <person name="Toyoda A."/>
            <person name="Takahashi S."/>
            <person name="Fukui A."/>
            <person name="Hikosaka A."/>
            <person name="Suzuki A."/>
            <person name="Kondo M."/>
            <person name="van Heeringen S.J."/>
            <person name="Quigley I."/>
            <person name="Heinz S."/>
            <person name="Ogino H."/>
            <person name="Ochi H."/>
            <person name="Hellsten U."/>
            <person name="Lyons J.B."/>
            <person name="Simakov O."/>
            <person name="Putnam N."/>
            <person name="Stites J."/>
            <person name="Kuroki Y."/>
            <person name="Tanaka T."/>
            <person name="Michiue T."/>
            <person name="Watanabe M."/>
            <person name="Bogdanovic O."/>
            <person name="Lister R."/>
            <person name="Georgiou G."/>
            <person name="Paranjpe S.S."/>
            <person name="van Kruijsbergen I."/>
            <person name="Shu S."/>
            <person name="Carlson J."/>
            <person name="Kinoshita T."/>
            <person name="Ohta Y."/>
            <person name="Mawaribuchi S."/>
            <person name="Jenkins J."/>
            <person name="Grimwood J."/>
            <person name="Schmutz J."/>
            <person name="Mitros T."/>
            <person name="Mozaffari S.V."/>
            <person name="Suzuki Y."/>
            <person name="Haramoto Y."/>
            <person name="Yamamoto T.S."/>
            <person name="Takagi C."/>
            <person name="Heald R."/>
            <person name="Miller K."/>
            <person name="Haudenschild C."/>
            <person name="Kitzman J."/>
            <person name="Nakayama T."/>
            <person name="Izutsu Y."/>
            <person name="Robert J."/>
            <person name="Fortriede J."/>
            <person name="Burns K."/>
            <person name="Lotay V."/>
            <person name="Karimi K."/>
            <person name="Yasuoka Y."/>
            <person name="Dichmann D.S."/>
            <person name="Flajnik M.F."/>
            <person name="Houston D.W."/>
            <person name="Shendure J."/>
            <person name="DuPasquier L."/>
            <person name="Vize P.D."/>
            <person name="Zorn A.M."/>
            <person name="Ito M."/>
            <person name="Marcotte E.M."/>
            <person name="Wallingford J.B."/>
            <person name="Ito Y."/>
            <person name="Asashima M."/>
            <person name="Ueno N."/>
            <person name="Matsuda Y."/>
            <person name="Veenstra G.J."/>
            <person name="Fujiyama A."/>
            <person name="Harland R.M."/>
            <person name="Taira M."/>
            <person name="Rokhsar D.S."/>
        </authorList>
    </citation>
    <scope>NUCLEOTIDE SEQUENCE [LARGE SCALE GENOMIC DNA]</scope>
    <source>
        <strain evidence="2">J</strain>
    </source>
</reference>
<evidence type="ECO:0000313" key="1">
    <source>
        <dbReference type="EMBL" id="OCT67890.1"/>
    </source>
</evidence>
<proteinExistence type="predicted"/>
<organism evidence="1 2">
    <name type="scientific">Xenopus laevis</name>
    <name type="common">African clawed frog</name>
    <dbReference type="NCBI Taxonomy" id="8355"/>
    <lineage>
        <taxon>Eukaryota</taxon>
        <taxon>Metazoa</taxon>
        <taxon>Chordata</taxon>
        <taxon>Craniata</taxon>
        <taxon>Vertebrata</taxon>
        <taxon>Euteleostomi</taxon>
        <taxon>Amphibia</taxon>
        <taxon>Batrachia</taxon>
        <taxon>Anura</taxon>
        <taxon>Pipoidea</taxon>
        <taxon>Pipidae</taxon>
        <taxon>Xenopodinae</taxon>
        <taxon>Xenopus</taxon>
        <taxon>Xenopus</taxon>
    </lineage>
</organism>
<evidence type="ECO:0000313" key="2">
    <source>
        <dbReference type="Proteomes" id="UP000694892"/>
    </source>
</evidence>
<feature type="non-terminal residue" evidence="1">
    <location>
        <position position="28"/>
    </location>
</feature>
<feature type="non-terminal residue" evidence="1">
    <location>
        <position position="1"/>
    </location>
</feature>
<dbReference type="EMBL" id="CM004480">
    <property type="protein sequence ID" value="OCT67890.1"/>
    <property type="molecule type" value="Genomic_DNA"/>
</dbReference>
<protein>
    <submittedName>
        <fullName evidence="1">Uncharacterized protein</fullName>
    </submittedName>
</protein>
<gene>
    <name evidence="1" type="ORF">XELAEV_180391904mg</name>
</gene>
<name>A0A974C8I0_XENLA</name>
<dbReference type="Proteomes" id="UP000694892">
    <property type="component" value="Chromosome 8L"/>
</dbReference>